<comment type="similarity">
    <text evidence="1">Belongs to the LysR transcriptional regulatory family.</text>
</comment>
<organism evidence="6 7">
    <name type="scientific">Tissierella simiarum</name>
    <dbReference type="NCBI Taxonomy" id="2841534"/>
    <lineage>
        <taxon>Bacteria</taxon>
        <taxon>Bacillati</taxon>
        <taxon>Bacillota</taxon>
        <taxon>Tissierellia</taxon>
        <taxon>Tissierellales</taxon>
        <taxon>Tissierellaceae</taxon>
        <taxon>Tissierella</taxon>
    </lineage>
</organism>
<evidence type="ECO:0000256" key="4">
    <source>
        <dbReference type="ARBA" id="ARBA00023163"/>
    </source>
</evidence>
<sequence length="294" mass="34289">MDSRLYTFVMVAKIGNYTKAAESLNLTQPAVYKQIQYLEQYYNTLFFKKEGKKLVLTDEGELFLQYAKQIINLHENLKEKLNHKDINYKKYKIGATMTIGDYILPKVIYDYMERHKNINIILRVNNTNIILKKLLEREISLALIEGPFDKTKYKYRKFKDDKLVLVAPTKGPLSKKESMTLEELLEQKLILREKVSGTRKIIEGALISKGYSDDVLNHHIEISSINGIKTLVKEGLGYTILSKESVKAEIMEESMKIIPIENISIVREFNFVYAYDESMEFIEDFIKFSLERVI</sequence>
<name>A0ABS6E0Y2_9FIRM</name>
<dbReference type="InterPro" id="IPR005119">
    <property type="entry name" value="LysR_subst-bd"/>
</dbReference>
<feature type="domain" description="HTH lysR-type" evidence="5">
    <location>
        <begin position="1"/>
        <end position="57"/>
    </location>
</feature>
<dbReference type="RefSeq" id="WP_216515750.1">
    <property type="nucleotide sequence ID" value="NZ_JAHLPM010000001.1"/>
</dbReference>
<keyword evidence="2" id="KW-0805">Transcription regulation</keyword>
<dbReference type="Pfam" id="PF00126">
    <property type="entry name" value="HTH_1"/>
    <property type="match status" value="1"/>
</dbReference>
<dbReference type="PANTHER" id="PTHR30126:SF64">
    <property type="entry name" value="HTH-TYPE TRANSCRIPTIONAL REGULATOR CITR"/>
    <property type="match status" value="1"/>
</dbReference>
<evidence type="ECO:0000256" key="2">
    <source>
        <dbReference type="ARBA" id="ARBA00023015"/>
    </source>
</evidence>
<keyword evidence="4" id="KW-0804">Transcription</keyword>
<evidence type="ECO:0000313" key="6">
    <source>
        <dbReference type="EMBL" id="MBU5436496.1"/>
    </source>
</evidence>
<dbReference type="Pfam" id="PF03466">
    <property type="entry name" value="LysR_substrate"/>
    <property type="match status" value="1"/>
</dbReference>
<keyword evidence="7" id="KW-1185">Reference proteome</keyword>
<evidence type="ECO:0000256" key="3">
    <source>
        <dbReference type="ARBA" id="ARBA00023125"/>
    </source>
</evidence>
<dbReference type="PANTHER" id="PTHR30126">
    <property type="entry name" value="HTH-TYPE TRANSCRIPTIONAL REGULATOR"/>
    <property type="match status" value="1"/>
</dbReference>
<dbReference type="EMBL" id="JAHLPM010000001">
    <property type="protein sequence ID" value="MBU5436496.1"/>
    <property type="molecule type" value="Genomic_DNA"/>
</dbReference>
<dbReference type="PROSITE" id="PS50931">
    <property type="entry name" value="HTH_LYSR"/>
    <property type="match status" value="1"/>
</dbReference>
<keyword evidence="3" id="KW-0238">DNA-binding</keyword>
<evidence type="ECO:0000313" key="7">
    <source>
        <dbReference type="Proteomes" id="UP000749471"/>
    </source>
</evidence>
<comment type="caution">
    <text evidence="6">The sequence shown here is derived from an EMBL/GenBank/DDBJ whole genome shotgun (WGS) entry which is preliminary data.</text>
</comment>
<dbReference type="Proteomes" id="UP000749471">
    <property type="component" value="Unassembled WGS sequence"/>
</dbReference>
<accession>A0ABS6E0Y2</accession>
<evidence type="ECO:0000256" key="1">
    <source>
        <dbReference type="ARBA" id="ARBA00009437"/>
    </source>
</evidence>
<reference evidence="6 7" key="1">
    <citation type="submission" date="2021-06" db="EMBL/GenBank/DDBJ databases">
        <authorList>
            <person name="Sun Q."/>
            <person name="Li D."/>
        </authorList>
    </citation>
    <scope>NUCLEOTIDE SEQUENCE [LARGE SCALE GENOMIC DNA]</scope>
    <source>
        <strain evidence="6 7">MSJ-40</strain>
    </source>
</reference>
<proteinExistence type="inferred from homology"/>
<protein>
    <submittedName>
        <fullName evidence="6">LysR family transcriptional regulator</fullName>
    </submittedName>
</protein>
<evidence type="ECO:0000259" key="5">
    <source>
        <dbReference type="PROSITE" id="PS50931"/>
    </source>
</evidence>
<gene>
    <name evidence="6" type="ORF">KQI42_00670</name>
</gene>
<dbReference type="InterPro" id="IPR000847">
    <property type="entry name" value="LysR_HTH_N"/>
</dbReference>